<organism evidence="2 3">
    <name type="scientific">Kaistia defluvii</name>
    <dbReference type="NCBI Taxonomy" id="410841"/>
    <lineage>
        <taxon>Bacteria</taxon>
        <taxon>Pseudomonadati</taxon>
        <taxon>Pseudomonadota</taxon>
        <taxon>Alphaproteobacteria</taxon>
        <taxon>Hyphomicrobiales</taxon>
        <taxon>Kaistiaceae</taxon>
        <taxon>Kaistia</taxon>
    </lineage>
</organism>
<dbReference type="InterPro" id="IPR036374">
    <property type="entry name" value="OxRdtase_Mopterin-bd_sf"/>
</dbReference>
<feature type="domain" description="Oxidoreductase molybdopterin-binding" evidence="1">
    <location>
        <begin position="96"/>
        <end position="236"/>
    </location>
</feature>
<name>A0ABV2R050_9HYPH</name>
<dbReference type="PANTHER" id="PTHR43032">
    <property type="entry name" value="PROTEIN-METHIONINE-SULFOXIDE REDUCTASE"/>
    <property type="match status" value="1"/>
</dbReference>
<gene>
    <name evidence="2" type="ORF">ABIE08_002555</name>
</gene>
<keyword evidence="3" id="KW-1185">Reference proteome</keyword>
<dbReference type="Gene3D" id="3.90.420.10">
    <property type="entry name" value="Oxidoreductase, molybdopterin-binding domain"/>
    <property type="match status" value="1"/>
</dbReference>
<dbReference type="Pfam" id="PF00174">
    <property type="entry name" value="Oxidored_molyb"/>
    <property type="match status" value="1"/>
</dbReference>
<sequence length="260" mass="29259">MRADKVFDRRGFLKRAFVLGGTLVLAGCDQLSSSDWFRRMLFRAENLTRTTQRAILGPNDMAREYSEADISPDFKPNGSIDPQDEDYLALSANGFQDWRLKVGGLVERPMEWSLADLRAMPSRTQITRHDCVEGWSCIGKWKGVPLKALLDQVGLKPEARYIVFYCADTLEQTLAGGAKYYESLGLPDAEHAQTILAYEMNGETLPVAHGAPLRLRVERQLGYKMAKYVMRIEAVADFSAIDGGKGGFWEDRGYEWYAGI</sequence>
<dbReference type="RefSeq" id="WP_354551453.1">
    <property type="nucleotide sequence ID" value="NZ_JBEPSM010000001.1"/>
</dbReference>
<proteinExistence type="predicted"/>
<dbReference type="SUPFAM" id="SSF56524">
    <property type="entry name" value="Oxidoreductase molybdopterin-binding domain"/>
    <property type="match status" value="1"/>
</dbReference>
<dbReference type="InterPro" id="IPR000572">
    <property type="entry name" value="OxRdtase_Mopterin-bd_dom"/>
</dbReference>
<dbReference type="CDD" id="cd02108">
    <property type="entry name" value="bact_SO_family_Moco"/>
    <property type="match status" value="1"/>
</dbReference>
<accession>A0ABV2R050</accession>
<reference evidence="2 3" key="1">
    <citation type="submission" date="2024-06" db="EMBL/GenBank/DDBJ databases">
        <title>Sorghum-associated microbial communities from plants grown in Nebraska, USA.</title>
        <authorList>
            <person name="Schachtman D."/>
        </authorList>
    </citation>
    <scope>NUCLEOTIDE SEQUENCE [LARGE SCALE GENOMIC DNA]</scope>
    <source>
        <strain evidence="2 3">3207</strain>
    </source>
</reference>
<evidence type="ECO:0000259" key="1">
    <source>
        <dbReference type="Pfam" id="PF00174"/>
    </source>
</evidence>
<dbReference type="PROSITE" id="PS51257">
    <property type="entry name" value="PROKAR_LIPOPROTEIN"/>
    <property type="match status" value="1"/>
</dbReference>
<evidence type="ECO:0000313" key="2">
    <source>
        <dbReference type="EMBL" id="MET4634642.1"/>
    </source>
</evidence>
<dbReference type="PANTHER" id="PTHR43032:SF2">
    <property type="entry name" value="BLL0505 PROTEIN"/>
    <property type="match status" value="1"/>
</dbReference>
<dbReference type="EMBL" id="JBEPSM010000001">
    <property type="protein sequence ID" value="MET4634642.1"/>
    <property type="molecule type" value="Genomic_DNA"/>
</dbReference>
<evidence type="ECO:0000313" key="3">
    <source>
        <dbReference type="Proteomes" id="UP001549321"/>
    </source>
</evidence>
<protein>
    <submittedName>
        <fullName evidence="2">DMSO/TMAO reductase YedYZ molybdopterin-dependent catalytic subunit</fullName>
    </submittedName>
</protein>
<comment type="caution">
    <text evidence="2">The sequence shown here is derived from an EMBL/GenBank/DDBJ whole genome shotgun (WGS) entry which is preliminary data.</text>
</comment>
<dbReference type="Proteomes" id="UP001549321">
    <property type="component" value="Unassembled WGS sequence"/>
</dbReference>